<dbReference type="GO" id="GO:0033627">
    <property type="term" value="P:cell adhesion mediated by integrin"/>
    <property type="evidence" value="ECO:0007669"/>
    <property type="project" value="TreeGrafter"/>
</dbReference>
<dbReference type="EMBL" id="GIIL01006560">
    <property type="protein sequence ID" value="NOV50286.1"/>
    <property type="molecule type" value="Transcribed_RNA"/>
</dbReference>
<proteinExistence type="inferred from homology"/>
<dbReference type="SMART" id="SM01242">
    <property type="entry name" value="Integrin_B_tail"/>
    <property type="match status" value="1"/>
</dbReference>
<sequence>MEKHKTHSRIILTVLSIVVLSNFVDAKLSVQTDSLCSTKETCGACIQEPGCSWCSKPDYTSQRCLTLPTHIMSQCPSGSLLTPTTSVDIELDEPLRRANIAIGRDAIQIRPQRLRAKLRVGEEIRFRVQYQQAQDYPIDLYYLMDLSASMEDDKEKLSRLASRLAKVMSNITDNFRLGFGSFVDKTAHPYINTSPGKVNRPCTLQSGRPCAPPYSFKHHLALTSEHALFEREVRNAPVSGNLDTPEGGMDALVQVLVCNDIIGWRRKARKLILYATDSGFHMAGDGKLGGVVLKNDLKCHMDQDGKYTHALLQDYPSISQINSLAKENNFNIIFAVAGRSADIYGSLKDAIHGAAYGMLTKDSSNVVDLVRAEYDKIVDSVTLTDNSDEYTSVKYYSRCDSSAVDAGGLDQSGDLKETNECGGLKGREVVEFEIAVTAVRCPPGGSSIKKVDIKPQAVDESVTVELDIACDCDCERPGNGGYVENAPDCSGVGSSRCGVCQCPVGRHGRHCECDVTGGDLGGNVIDDTSGCHPPGTNDTEPLCSNHGACRCNKCSCHPRRDPAERHYGTYCECDNFSCPRSATASLAAGPGASSSGGSQIVSGSPGASELSSLNNAVCGGVTRGRCDCGRCKCLAGWTGEACECPASKDGCVDPETGLVCSGRGECVCGRCECSAVPQTSNSESGHKYSGKYCSECSSCPSLRCDELRHCVECKAYGTGKYMEGGSANCEEKCEFTPEILDVIQPELEADNNGYLNQNGDSSNPRKFCRVPDQSGCVIVFDYRFVSQPKTDMSVQSVAGLESRKHLEVRAQKDKECGEPIDMLAVILGVVGSILVAGLVMLLIWKLLTSIHDKREYARFEKERAQAKWSKNENPLYRPSTTTFQNPTFGRKSVQLR</sequence>
<reference evidence="22" key="1">
    <citation type="submission" date="2020-03" db="EMBL/GenBank/DDBJ databases">
        <title>Transcriptomic Profiling of the Digestive Tract of the Rat Flea, Xenopsylla cheopis, Following Blood Feeding and Infection with Yersinia pestis.</title>
        <authorList>
            <person name="Bland D.M."/>
            <person name="Martens C.A."/>
            <person name="Virtaneva K."/>
            <person name="Kanakabandi K."/>
            <person name="Long D."/>
            <person name="Rosenke R."/>
            <person name="Saturday G.A."/>
            <person name="Hoyt F.H."/>
            <person name="Bruno D.P."/>
            <person name="Ribeiro J.M.C."/>
            <person name="Hinnebusch J."/>
        </authorList>
    </citation>
    <scope>NUCLEOTIDE SEQUENCE</scope>
</reference>
<dbReference type="Gene3D" id="1.20.5.100">
    <property type="entry name" value="Cytochrome c1, transmembrane anchor, C-terminal"/>
    <property type="match status" value="1"/>
</dbReference>
<evidence type="ECO:0000259" key="21">
    <source>
        <dbReference type="SMART" id="SM01242"/>
    </source>
</evidence>
<evidence type="ECO:0000256" key="18">
    <source>
        <dbReference type="SAM" id="SignalP"/>
    </source>
</evidence>
<dbReference type="Pfam" id="PF00362">
    <property type="entry name" value="Integrin_beta"/>
    <property type="match status" value="1"/>
</dbReference>
<evidence type="ECO:0000256" key="5">
    <source>
        <dbReference type="ARBA" id="ARBA00022553"/>
    </source>
</evidence>
<comment type="similarity">
    <text evidence="2 15">Belongs to the integrin beta chain family.</text>
</comment>
<dbReference type="SUPFAM" id="SSF103575">
    <property type="entry name" value="Plexin repeat"/>
    <property type="match status" value="1"/>
</dbReference>
<dbReference type="FunFam" id="3.40.50.410:FF:000002">
    <property type="entry name" value="Integrin beta"/>
    <property type="match status" value="1"/>
</dbReference>
<keyword evidence="14" id="KW-0325">Glycoprotein</keyword>
<feature type="region of interest" description="Disordered" evidence="16">
    <location>
        <begin position="589"/>
        <end position="609"/>
    </location>
</feature>
<dbReference type="PANTHER" id="PTHR10082">
    <property type="entry name" value="INTEGRIN BETA SUBUNIT"/>
    <property type="match status" value="1"/>
</dbReference>
<dbReference type="PRINTS" id="PR01186">
    <property type="entry name" value="INTEGRINB"/>
</dbReference>
<dbReference type="AlphaFoldDB" id="A0A6M2DVA2"/>
<keyword evidence="6 15" id="KW-0812">Transmembrane</keyword>
<evidence type="ECO:0000256" key="14">
    <source>
        <dbReference type="ARBA" id="ARBA00023180"/>
    </source>
</evidence>
<name>A0A6M2DVA2_XENCH</name>
<feature type="transmembrane region" description="Helical" evidence="17">
    <location>
        <begin position="822"/>
        <end position="844"/>
    </location>
</feature>
<dbReference type="Gene3D" id="4.10.1240.30">
    <property type="match status" value="1"/>
</dbReference>
<dbReference type="GO" id="GO:0009986">
    <property type="term" value="C:cell surface"/>
    <property type="evidence" value="ECO:0007669"/>
    <property type="project" value="TreeGrafter"/>
</dbReference>
<dbReference type="InterPro" id="IPR057073">
    <property type="entry name" value="EGF_integrin_2"/>
</dbReference>
<evidence type="ECO:0000256" key="1">
    <source>
        <dbReference type="ARBA" id="ARBA00004251"/>
    </source>
</evidence>
<keyword evidence="7 18" id="KW-0732">Signal</keyword>
<dbReference type="InterPro" id="IPR002369">
    <property type="entry name" value="Integrin_bsu_VWA"/>
</dbReference>
<dbReference type="GO" id="GO:0005925">
    <property type="term" value="C:focal adhesion"/>
    <property type="evidence" value="ECO:0007669"/>
    <property type="project" value="TreeGrafter"/>
</dbReference>
<evidence type="ECO:0000256" key="10">
    <source>
        <dbReference type="ARBA" id="ARBA00022989"/>
    </source>
</evidence>
<dbReference type="Pfam" id="PF23105">
    <property type="entry name" value="EGF_integrin"/>
    <property type="match status" value="2"/>
</dbReference>
<keyword evidence="5" id="KW-0597">Phosphoprotein</keyword>
<feature type="compositionally biased region" description="Polar residues" evidence="16">
    <location>
        <begin position="878"/>
        <end position="887"/>
    </location>
</feature>
<dbReference type="InterPro" id="IPR012896">
    <property type="entry name" value="Integrin_bsu_tail"/>
</dbReference>
<dbReference type="Gene3D" id="2.10.25.10">
    <property type="entry name" value="Laminin"/>
    <property type="match status" value="3"/>
</dbReference>
<keyword evidence="9 15" id="KW-0130">Cell adhesion</keyword>
<evidence type="ECO:0000256" key="15">
    <source>
        <dbReference type="RuleBase" id="RU000633"/>
    </source>
</evidence>
<evidence type="ECO:0000256" key="4">
    <source>
        <dbReference type="ARBA" id="ARBA00022536"/>
    </source>
</evidence>
<dbReference type="Pfam" id="PF08725">
    <property type="entry name" value="Integrin_b_cyt"/>
    <property type="match status" value="1"/>
</dbReference>
<feature type="domain" description="Integrin beta subunit cytoplasmic" evidence="20">
    <location>
        <begin position="845"/>
        <end position="891"/>
    </location>
</feature>
<evidence type="ECO:0000256" key="16">
    <source>
        <dbReference type="SAM" id="MobiDB-lite"/>
    </source>
</evidence>
<dbReference type="SUPFAM" id="SSF53300">
    <property type="entry name" value="vWA-like"/>
    <property type="match status" value="1"/>
</dbReference>
<evidence type="ECO:0000256" key="9">
    <source>
        <dbReference type="ARBA" id="ARBA00022889"/>
    </source>
</evidence>
<dbReference type="GO" id="GO:0005178">
    <property type="term" value="F:integrin binding"/>
    <property type="evidence" value="ECO:0007669"/>
    <property type="project" value="TreeGrafter"/>
</dbReference>
<dbReference type="GO" id="GO:0007157">
    <property type="term" value="P:heterophilic cell-cell adhesion via plasma membrane cell adhesion molecules"/>
    <property type="evidence" value="ECO:0007669"/>
    <property type="project" value="UniProtKB-ARBA"/>
</dbReference>
<evidence type="ECO:0000256" key="13">
    <source>
        <dbReference type="ARBA" id="ARBA00023157"/>
    </source>
</evidence>
<evidence type="ECO:0000256" key="3">
    <source>
        <dbReference type="ARBA" id="ARBA00022475"/>
    </source>
</evidence>
<organism evidence="22">
    <name type="scientific">Xenopsylla cheopis</name>
    <name type="common">Oriental rat flea</name>
    <name type="synonym">Pulex cheopis</name>
    <dbReference type="NCBI Taxonomy" id="163159"/>
    <lineage>
        <taxon>Eukaryota</taxon>
        <taxon>Metazoa</taxon>
        <taxon>Ecdysozoa</taxon>
        <taxon>Arthropoda</taxon>
        <taxon>Hexapoda</taxon>
        <taxon>Insecta</taxon>
        <taxon>Pterygota</taxon>
        <taxon>Neoptera</taxon>
        <taxon>Endopterygota</taxon>
        <taxon>Siphonaptera</taxon>
        <taxon>Pulicidae</taxon>
        <taxon>Xenopsyllinae</taxon>
        <taxon>Xenopsylla</taxon>
    </lineage>
</organism>
<dbReference type="InterPro" id="IPR036465">
    <property type="entry name" value="vWFA_dom_sf"/>
</dbReference>
<evidence type="ECO:0000256" key="11">
    <source>
        <dbReference type="ARBA" id="ARBA00023037"/>
    </source>
</evidence>
<dbReference type="InterPro" id="IPR057243">
    <property type="entry name" value="Integrin_I-EGF_CS"/>
</dbReference>
<keyword evidence="8" id="KW-0677">Repeat</keyword>
<evidence type="ECO:0000259" key="19">
    <source>
        <dbReference type="SMART" id="SM00187"/>
    </source>
</evidence>
<dbReference type="PANTHER" id="PTHR10082:SF60">
    <property type="entry name" value="INTEGRIN BETA-PS"/>
    <property type="match status" value="1"/>
</dbReference>
<keyword evidence="10 17" id="KW-1133">Transmembrane helix</keyword>
<dbReference type="SUPFAM" id="SSF69179">
    <property type="entry name" value="Integrin domains"/>
    <property type="match status" value="1"/>
</dbReference>
<dbReference type="GO" id="GO:0016477">
    <property type="term" value="P:cell migration"/>
    <property type="evidence" value="ECO:0007669"/>
    <property type="project" value="TreeGrafter"/>
</dbReference>
<accession>A0A6M2DVA2</accession>
<protein>
    <recommendedName>
        <fullName evidence="15">Integrin beta</fullName>
    </recommendedName>
</protein>
<feature type="chain" id="PRO_5026988307" description="Integrin beta" evidence="18">
    <location>
        <begin position="27"/>
        <end position="896"/>
    </location>
</feature>
<keyword evidence="12 17" id="KW-0472">Membrane</keyword>
<dbReference type="InterPro" id="IPR015812">
    <property type="entry name" value="Integrin_bsu"/>
</dbReference>
<feature type="domain" description="Integrin beta subunit tail" evidence="21">
    <location>
        <begin position="704"/>
        <end position="821"/>
    </location>
</feature>
<feature type="compositionally biased region" description="Low complexity" evidence="16">
    <location>
        <begin position="589"/>
        <end position="606"/>
    </location>
</feature>
<dbReference type="InterPro" id="IPR036349">
    <property type="entry name" value="Integrin_bsu_tail_dom_sf"/>
</dbReference>
<evidence type="ECO:0000256" key="12">
    <source>
        <dbReference type="ARBA" id="ARBA00023136"/>
    </source>
</evidence>
<keyword evidence="11 15" id="KW-0401">Integrin</keyword>
<evidence type="ECO:0000259" key="20">
    <source>
        <dbReference type="SMART" id="SM01241"/>
    </source>
</evidence>
<evidence type="ECO:0000256" key="2">
    <source>
        <dbReference type="ARBA" id="ARBA00007449"/>
    </source>
</evidence>
<evidence type="ECO:0000256" key="6">
    <source>
        <dbReference type="ARBA" id="ARBA00022692"/>
    </source>
</evidence>
<dbReference type="FunFam" id="1.20.5.100:FF:000002">
    <property type="entry name" value="Integrin beta"/>
    <property type="match status" value="1"/>
</dbReference>
<feature type="domain" description="Integrin beta subunit VWA" evidence="19">
    <location>
        <begin position="41"/>
        <end position="472"/>
    </location>
</feature>
<dbReference type="GO" id="GO:0007160">
    <property type="term" value="P:cell-matrix adhesion"/>
    <property type="evidence" value="ECO:0007669"/>
    <property type="project" value="TreeGrafter"/>
</dbReference>
<dbReference type="Gene3D" id="3.40.50.410">
    <property type="entry name" value="von Willebrand factor, type A domain"/>
    <property type="match status" value="1"/>
</dbReference>
<evidence type="ECO:0000313" key="22">
    <source>
        <dbReference type="EMBL" id="NOV50286.1"/>
    </source>
</evidence>
<dbReference type="SMART" id="SM00187">
    <property type="entry name" value="INB"/>
    <property type="match status" value="1"/>
</dbReference>
<dbReference type="InterPro" id="IPR014836">
    <property type="entry name" value="Integrin_bsu_cyt_dom"/>
</dbReference>
<dbReference type="SUPFAM" id="SSF69687">
    <property type="entry name" value="Integrin beta tail domain"/>
    <property type="match status" value="1"/>
</dbReference>
<dbReference type="SMART" id="SM01241">
    <property type="entry name" value="Integrin_b_cyt"/>
    <property type="match status" value="1"/>
</dbReference>
<keyword evidence="3" id="KW-1003">Cell membrane</keyword>
<dbReference type="InterPro" id="IPR033760">
    <property type="entry name" value="Integrin_beta_N"/>
</dbReference>
<dbReference type="GO" id="GO:0007229">
    <property type="term" value="P:integrin-mediated signaling pathway"/>
    <property type="evidence" value="ECO:0007669"/>
    <property type="project" value="UniProtKB-KW"/>
</dbReference>
<dbReference type="GO" id="GO:0008305">
    <property type="term" value="C:integrin complex"/>
    <property type="evidence" value="ECO:0007669"/>
    <property type="project" value="TreeGrafter"/>
</dbReference>
<evidence type="ECO:0000256" key="17">
    <source>
        <dbReference type="SAM" id="Phobius"/>
    </source>
</evidence>
<dbReference type="Pfam" id="PF17205">
    <property type="entry name" value="PSI_integrin"/>
    <property type="match status" value="1"/>
</dbReference>
<dbReference type="InterPro" id="IPR032695">
    <property type="entry name" value="Integrin_dom_sf"/>
</dbReference>
<dbReference type="Gene3D" id="2.60.40.1510">
    <property type="entry name" value="ntegrin, alpha v. Chain A, domain 3"/>
    <property type="match status" value="1"/>
</dbReference>
<dbReference type="FunFam" id="2.10.25.10:FF:000036">
    <property type="entry name" value="Integrin beta"/>
    <property type="match status" value="1"/>
</dbReference>
<feature type="region of interest" description="Disordered" evidence="16">
    <location>
        <begin position="875"/>
        <end position="896"/>
    </location>
</feature>
<keyword evidence="4" id="KW-0245">EGF-like domain</keyword>
<evidence type="ECO:0000256" key="7">
    <source>
        <dbReference type="ARBA" id="ARBA00022729"/>
    </source>
</evidence>
<comment type="subcellular location">
    <subcellularLocation>
        <location evidence="1 15">Cell membrane</location>
        <topology evidence="1 15">Single-pass type I membrane protein</topology>
    </subcellularLocation>
</comment>
<feature type="signal peptide" evidence="18">
    <location>
        <begin position="1"/>
        <end position="26"/>
    </location>
</feature>
<dbReference type="SUPFAM" id="SSF57196">
    <property type="entry name" value="EGF/Laminin"/>
    <property type="match status" value="1"/>
</dbReference>
<evidence type="ECO:0000256" key="8">
    <source>
        <dbReference type="ARBA" id="ARBA00022737"/>
    </source>
</evidence>
<dbReference type="PROSITE" id="PS00243">
    <property type="entry name" value="I_EGF_1"/>
    <property type="match status" value="1"/>
</dbReference>
<keyword evidence="13" id="KW-1015">Disulfide bond</keyword>